<evidence type="ECO:0000313" key="3">
    <source>
        <dbReference type="Proteomes" id="UP000887013"/>
    </source>
</evidence>
<organism evidence="2 3">
    <name type="scientific">Nephila pilipes</name>
    <name type="common">Giant wood spider</name>
    <name type="synonym">Nephila maculata</name>
    <dbReference type="NCBI Taxonomy" id="299642"/>
    <lineage>
        <taxon>Eukaryota</taxon>
        <taxon>Metazoa</taxon>
        <taxon>Ecdysozoa</taxon>
        <taxon>Arthropoda</taxon>
        <taxon>Chelicerata</taxon>
        <taxon>Arachnida</taxon>
        <taxon>Araneae</taxon>
        <taxon>Araneomorphae</taxon>
        <taxon>Entelegynae</taxon>
        <taxon>Araneoidea</taxon>
        <taxon>Nephilidae</taxon>
        <taxon>Nephila</taxon>
    </lineage>
</organism>
<keyword evidence="3" id="KW-1185">Reference proteome</keyword>
<evidence type="ECO:0000313" key="2">
    <source>
        <dbReference type="EMBL" id="GFT34478.1"/>
    </source>
</evidence>
<dbReference type="EMBL" id="BMAW01013521">
    <property type="protein sequence ID" value="GFT34478.1"/>
    <property type="molecule type" value="Genomic_DNA"/>
</dbReference>
<dbReference type="AlphaFoldDB" id="A0A8X6NVW9"/>
<gene>
    <name evidence="2" type="ORF">NPIL_368871</name>
</gene>
<protein>
    <submittedName>
        <fullName evidence="2">Uncharacterized protein</fullName>
    </submittedName>
</protein>
<reference evidence="2" key="1">
    <citation type="submission" date="2020-08" db="EMBL/GenBank/DDBJ databases">
        <title>Multicomponent nature underlies the extraordinary mechanical properties of spider dragline silk.</title>
        <authorList>
            <person name="Kono N."/>
            <person name="Nakamura H."/>
            <person name="Mori M."/>
            <person name="Yoshida Y."/>
            <person name="Ohtoshi R."/>
            <person name="Malay A.D."/>
            <person name="Moran D.A.P."/>
            <person name="Tomita M."/>
            <person name="Numata K."/>
            <person name="Arakawa K."/>
        </authorList>
    </citation>
    <scope>NUCLEOTIDE SEQUENCE</scope>
</reference>
<name>A0A8X6NVW9_NEPPI</name>
<comment type="caution">
    <text evidence="2">The sequence shown here is derived from an EMBL/GenBank/DDBJ whole genome shotgun (WGS) entry which is preliminary data.</text>
</comment>
<sequence length="149" mass="16813">MRGEKRAPERGLDAERAASAWEGSFTFLEGVQSDPTHDAHPQLRSRSQNTESRSGPLEREVLPIKGNGVAKEDRQTSPSTVSAACYGRLSLPRRVVNLRRRKVTLHFGRHLAKPTSGSFWTFFWQSPKRSGDLEIISDLEKIPRFAQEI</sequence>
<feature type="compositionally biased region" description="Polar residues" evidence="1">
    <location>
        <begin position="44"/>
        <end position="53"/>
    </location>
</feature>
<dbReference type="Proteomes" id="UP000887013">
    <property type="component" value="Unassembled WGS sequence"/>
</dbReference>
<feature type="region of interest" description="Disordered" evidence="1">
    <location>
        <begin position="30"/>
        <end position="79"/>
    </location>
</feature>
<proteinExistence type="predicted"/>
<accession>A0A8X6NVW9</accession>
<evidence type="ECO:0000256" key="1">
    <source>
        <dbReference type="SAM" id="MobiDB-lite"/>
    </source>
</evidence>